<comment type="catalytic activity">
    <reaction evidence="7">
        <text>a medium-chain fatty acid + ATP + CoA = a medium-chain fatty acyl-CoA + AMP + diphosphate</text>
        <dbReference type="Rhea" id="RHEA:48340"/>
        <dbReference type="ChEBI" id="CHEBI:30616"/>
        <dbReference type="ChEBI" id="CHEBI:33019"/>
        <dbReference type="ChEBI" id="CHEBI:57287"/>
        <dbReference type="ChEBI" id="CHEBI:59558"/>
        <dbReference type="ChEBI" id="CHEBI:90546"/>
        <dbReference type="ChEBI" id="CHEBI:456215"/>
        <dbReference type="EC" id="6.2.1.2"/>
    </reaction>
</comment>
<dbReference type="InterPro" id="IPR000873">
    <property type="entry name" value="AMP-dep_synth/lig_dom"/>
</dbReference>
<accession>A0AA35S468</accession>
<evidence type="ECO:0000259" key="9">
    <source>
        <dbReference type="Pfam" id="PF13193"/>
    </source>
</evidence>
<dbReference type="Gene3D" id="3.30.300.30">
    <property type="match status" value="1"/>
</dbReference>
<reference evidence="10" key="1">
    <citation type="submission" date="2023-03" db="EMBL/GenBank/DDBJ databases">
        <authorList>
            <person name="Steffen K."/>
            <person name="Cardenas P."/>
        </authorList>
    </citation>
    <scope>NUCLEOTIDE SEQUENCE</scope>
</reference>
<feature type="domain" description="AMP-dependent synthetase/ligase" evidence="8">
    <location>
        <begin position="8"/>
        <end position="91"/>
    </location>
</feature>
<dbReference type="Gene3D" id="3.40.50.980">
    <property type="match status" value="4"/>
</dbReference>
<dbReference type="PANTHER" id="PTHR43201">
    <property type="entry name" value="ACYL-COA SYNTHETASE"/>
    <property type="match status" value="1"/>
</dbReference>
<dbReference type="GO" id="GO:0031956">
    <property type="term" value="F:medium-chain fatty acid-CoA ligase activity"/>
    <property type="evidence" value="ECO:0007669"/>
    <property type="project" value="UniProtKB-EC"/>
</dbReference>
<evidence type="ECO:0000256" key="3">
    <source>
        <dbReference type="ARBA" id="ARBA00037247"/>
    </source>
</evidence>
<dbReference type="InterPro" id="IPR025110">
    <property type="entry name" value="AMP-bd_C"/>
</dbReference>
<evidence type="ECO:0000256" key="5">
    <source>
        <dbReference type="ARBA" id="ARBA00039638"/>
    </source>
</evidence>
<gene>
    <name evidence="10" type="ORF">GBAR_LOCUS12889</name>
</gene>
<dbReference type="InterPro" id="IPR020845">
    <property type="entry name" value="AMP-binding_CS"/>
</dbReference>
<dbReference type="Pfam" id="PF13193">
    <property type="entry name" value="AMP-binding_C"/>
    <property type="match status" value="1"/>
</dbReference>
<dbReference type="AlphaFoldDB" id="A0AA35S468"/>
<dbReference type="InterPro" id="IPR045851">
    <property type="entry name" value="AMP-bd_C_sf"/>
</dbReference>
<comment type="caution">
    <text evidence="10">The sequence shown here is derived from an EMBL/GenBank/DDBJ whole genome shotgun (WGS) entry which is preliminary data.</text>
</comment>
<dbReference type="PANTHER" id="PTHR43201:SF5">
    <property type="entry name" value="MEDIUM-CHAIN ACYL-COA LIGASE ACSF2, MITOCHONDRIAL"/>
    <property type="match status" value="1"/>
</dbReference>
<dbReference type="PROSITE" id="PS00455">
    <property type="entry name" value="AMP_BINDING"/>
    <property type="match status" value="1"/>
</dbReference>
<feature type="domain" description="AMP-dependent synthetase/ligase" evidence="8">
    <location>
        <begin position="118"/>
        <end position="330"/>
    </location>
</feature>
<dbReference type="Gene3D" id="2.30.38.10">
    <property type="entry name" value="Luciferase, Domain 3"/>
    <property type="match status" value="1"/>
</dbReference>
<dbReference type="EC" id="6.2.1.2" evidence="4"/>
<protein>
    <recommendedName>
        <fullName evidence="5">Medium-chain acyl-CoA ligase ACSF2, mitochondrial</fullName>
        <ecNumber evidence="4">6.2.1.2</ecNumber>
    </recommendedName>
</protein>
<dbReference type="EMBL" id="CASHTH010001918">
    <property type="protein sequence ID" value="CAI8021856.1"/>
    <property type="molecule type" value="Genomic_DNA"/>
</dbReference>
<comment type="catalytic activity">
    <reaction evidence="6">
        <text>octanoate + ATP + CoA = octanoyl-CoA + AMP + diphosphate</text>
        <dbReference type="Rhea" id="RHEA:33631"/>
        <dbReference type="ChEBI" id="CHEBI:25646"/>
        <dbReference type="ChEBI" id="CHEBI:30616"/>
        <dbReference type="ChEBI" id="CHEBI:33019"/>
        <dbReference type="ChEBI" id="CHEBI:57287"/>
        <dbReference type="ChEBI" id="CHEBI:57386"/>
        <dbReference type="ChEBI" id="CHEBI:456215"/>
    </reaction>
</comment>
<evidence type="ECO:0000256" key="1">
    <source>
        <dbReference type="ARBA" id="ARBA00006432"/>
    </source>
</evidence>
<organism evidence="10 11">
    <name type="scientific">Geodia barretti</name>
    <name type="common">Barrett's horny sponge</name>
    <dbReference type="NCBI Taxonomy" id="519541"/>
    <lineage>
        <taxon>Eukaryota</taxon>
        <taxon>Metazoa</taxon>
        <taxon>Porifera</taxon>
        <taxon>Demospongiae</taxon>
        <taxon>Heteroscleromorpha</taxon>
        <taxon>Tetractinellida</taxon>
        <taxon>Astrophorina</taxon>
        <taxon>Geodiidae</taxon>
        <taxon>Geodia</taxon>
    </lineage>
</organism>
<evidence type="ECO:0000256" key="2">
    <source>
        <dbReference type="ARBA" id="ARBA00022598"/>
    </source>
</evidence>
<dbReference type="GO" id="GO:0006631">
    <property type="term" value="P:fatty acid metabolic process"/>
    <property type="evidence" value="ECO:0007669"/>
    <property type="project" value="TreeGrafter"/>
</dbReference>
<comment type="similarity">
    <text evidence="1">Belongs to the ATP-dependent AMP-binding enzyme family.</text>
</comment>
<evidence type="ECO:0000256" key="7">
    <source>
        <dbReference type="ARBA" id="ARBA00048277"/>
    </source>
</evidence>
<dbReference type="Proteomes" id="UP001174909">
    <property type="component" value="Unassembled WGS sequence"/>
</dbReference>
<evidence type="ECO:0000313" key="10">
    <source>
        <dbReference type="EMBL" id="CAI8021856.1"/>
    </source>
</evidence>
<evidence type="ECO:0000313" key="11">
    <source>
        <dbReference type="Proteomes" id="UP001174909"/>
    </source>
</evidence>
<proteinExistence type="inferred from homology"/>
<feature type="domain" description="AMP-binding enzyme C-terminal" evidence="9">
    <location>
        <begin position="363"/>
        <end position="438"/>
    </location>
</feature>
<sequence>MNIAALLAKTARTLPERPAVSLGSAVATRYGELDRRAGAIAGALRADHGLAPGDRVAIVMANRPDYLEALFGIWYAGLVAVPVNAKLHPRESVRADAPGLAPPLVAGSDDYRAMLDHDPADPAAAGPDDPAWLFYTSGTTGRPKGATITHRNLLVMTLSYFADLNRVTAADCVLHAAPLSHGSGLYALPFIAKGANNVIPESGGFEPAEVLSLIECHPGLSINADTTNLDLIIYGGGPMYVADVERALAAFGPKLAQIYGQGEAPMTITALSRAYHAASAHPRFRERLGSAGIARTDVEVRVVGEDDRPLPAGESGEIIVRGDVVMPGYWENPEATASALKGGWLHTGDDMIISGGTNIYPREIEEVLLRDEAVREAAVVGRAHAEWGEEVVAFVVPHDGHSVTGERLDRLCLESIARFKRPRDYRIVDGLPKNNYGKVLKRTLREELEAEG</sequence>
<evidence type="ECO:0000256" key="4">
    <source>
        <dbReference type="ARBA" id="ARBA00039009"/>
    </source>
</evidence>
<dbReference type="Pfam" id="PF00501">
    <property type="entry name" value="AMP-binding"/>
    <property type="match status" value="2"/>
</dbReference>
<evidence type="ECO:0000259" key="8">
    <source>
        <dbReference type="Pfam" id="PF00501"/>
    </source>
</evidence>
<comment type="function">
    <text evidence="3">Acyl-CoA synthases catalyze the initial reaction in fatty acid metabolism, by forming a thioester with CoA. Has some preference toward medium-chain substrates. Plays a role in adipocyte differentiation.</text>
</comment>
<name>A0AA35S468_GEOBA</name>
<keyword evidence="11" id="KW-1185">Reference proteome</keyword>
<dbReference type="FunFam" id="3.30.300.30:FF:000008">
    <property type="entry name" value="2,3-dihydroxybenzoate-AMP ligase"/>
    <property type="match status" value="1"/>
</dbReference>
<keyword evidence="2 10" id="KW-0436">Ligase</keyword>
<dbReference type="SUPFAM" id="SSF56801">
    <property type="entry name" value="Acetyl-CoA synthetase-like"/>
    <property type="match status" value="1"/>
</dbReference>
<evidence type="ECO:0000256" key="6">
    <source>
        <dbReference type="ARBA" id="ARBA00047319"/>
    </source>
</evidence>